<dbReference type="InterPro" id="IPR002488">
    <property type="entry name" value="Gemini_C4"/>
</dbReference>
<evidence type="ECO:0000256" key="1">
    <source>
        <dbReference type="ARBA" id="ARBA00008996"/>
    </source>
</evidence>
<accession>A0A0Y0HAV6</accession>
<evidence type="ECO:0000313" key="3">
    <source>
        <dbReference type="EMBL" id="AMB26924.1"/>
    </source>
</evidence>
<comment type="similarity">
    <text evidence="1">Belongs to the geminiviridae protein AC4/C4 family.</text>
</comment>
<dbReference type="Pfam" id="PF01492">
    <property type="entry name" value="Gemini_C4"/>
    <property type="match status" value="1"/>
</dbReference>
<evidence type="ECO:0000256" key="2">
    <source>
        <dbReference type="ARBA" id="ARBA00022581"/>
    </source>
</evidence>
<keyword evidence="2" id="KW-0945">Host-virus interaction</keyword>
<sequence length="87" mass="9534">MKMGNLISTCCCSSKGTTNARIRDSSTLFPHQGHHTFTLISRELNPAPMSSPTSIRTVTQLNGVSSRSTADLLEEASRLLMTQQQRP</sequence>
<reference evidence="3" key="1">
    <citation type="journal article" date="2016" name="J. Virol.">
        <title>The P1N-PISPO trans-Frame Gene of Sweet Potato Feathery Mottle Potyvirus Is Produced during Virus Infection and Functions as an RNA Silencing Suppressor.</title>
        <authorList>
            <person name="Mingot A."/>
            <person name="Valli A."/>
            <person name="Rodamilans B."/>
            <person name="San Leon D."/>
            <person name="Baulcombe D.C."/>
            <person name="Garcia J.A."/>
            <person name="Lopez-Moya J.J."/>
        </authorList>
    </citation>
    <scope>NUCLEOTIDE SEQUENCE</scope>
    <source>
        <strain evidence="3">SPLCV AM-MB2</strain>
    </source>
</reference>
<name>A0A0Y0HAV6_9GEMI</name>
<dbReference type="EMBL" id="KU511271">
    <property type="protein sequence ID" value="AMB26924.1"/>
    <property type="molecule type" value="Genomic_DNA"/>
</dbReference>
<proteinExistence type="inferred from homology"/>
<organism evidence="3">
    <name type="scientific">Sweet potato leaf curl virus</name>
    <dbReference type="NCBI Taxonomy" id="100755"/>
    <lineage>
        <taxon>Viruses</taxon>
        <taxon>Monodnaviria</taxon>
        <taxon>Shotokuvirae</taxon>
        <taxon>Cressdnaviricota</taxon>
        <taxon>Repensiviricetes</taxon>
        <taxon>Geplafuvirales</taxon>
        <taxon>Geminiviridae</taxon>
        <taxon>Begomovirus</taxon>
        <taxon>Begomovirus ipomoeae</taxon>
    </lineage>
</organism>
<protein>
    <submittedName>
        <fullName evidence="3">C4</fullName>
    </submittedName>
</protein>